<protein>
    <submittedName>
        <fullName evidence="1">Uncharacterized protein</fullName>
    </submittedName>
</protein>
<dbReference type="EMBL" id="UINC01184854">
    <property type="protein sequence ID" value="SVD96272.1"/>
    <property type="molecule type" value="Genomic_DNA"/>
</dbReference>
<reference evidence="1" key="1">
    <citation type="submission" date="2018-05" db="EMBL/GenBank/DDBJ databases">
        <authorList>
            <person name="Lanie J.A."/>
            <person name="Ng W.-L."/>
            <person name="Kazmierczak K.M."/>
            <person name="Andrzejewski T.M."/>
            <person name="Davidsen T.M."/>
            <person name="Wayne K.J."/>
            <person name="Tettelin H."/>
            <person name="Glass J.I."/>
            <person name="Rusch D."/>
            <person name="Podicherti R."/>
            <person name="Tsui H.-C.T."/>
            <person name="Winkler M.E."/>
        </authorList>
    </citation>
    <scope>NUCLEOTIDE SEQUENCE</scope>
</reference>
<evidence type="ECO:0000313" key="1">
    <source>
        <dbReference type="EMBL" id="SVD96272.1"/>
    </source>
</evidence>
<dbReference type="AlphaFoldDB" id="A0A382ZLE0"/>
<gene>
    <name evidence="1" type="ORF">METZ01_LOCUS449126</name>
</gene>
<name>A0A382ZLE0_9ZZZZ</name>
<sequence>MGVGIDYETVDLQLDKRSTCINANSALKLG</sequence>
<feature type="non-terminal residue" evidence="1">
    <location>
        <position position="30"/>
    </location>
</feature>
<proteinExistence type="predicted"/>
<organism evidence="1">
    <name type="scientific">marine metagenome</name>
    <dbReference type="NCBI Taxonomy" id="408172"/>
    <lineage>
        <taxon>unclassified sequences</taxon>
        <taxon>metagenomes</taxon>
        <taxon>ecological metagenomes</taxon>
    </lineage>
</organism>
<accession>A0A382ZLE0</accession>